<proteinExistence type="predicted"/>
<comment type="caution">
    <text evidence="1">The sequence shown here is derived from an EMBL/GenBank/DDBJ whole genome shotgun (WGS) entry which is preliminary data.</text>
</comment>
<gene>
    <name evidence="1" type="ORF">LTR37_014944</name>
</gene>
<keyword evidence="2" id="KW-1185">Reference proteome</keyword>
<sequence length="91" mass="9890">MKPSAGSTTLAPPKNGMFTGYYNSGQTKSMCPWDSYGRGDFFQVQNLNNNAGFELVDGDCVQRIQNEILGCRAGGESVVSGWRFRAQVNGC</sequence>
<dbReference type="Proteomes" id="UP001281147">
    <property type="component" value="Unassembled WGS sequence"/>
</dbReference>
<reference evidence="1" key="1">
    <citation type="submission" date="2023-07" db="EMBL/GenBank/DDBJ databases">
        <title>Black Yeasts Isolated from many extreme environments.</title>
        <authorList>
            <person name="Coleine C."/>
            <person name="Stajich J.E."/>
            <person name="Selbmann L."/>
        </authorList>
    </citation>
    <scope>NUCLEOTIDE SEQUENCE</scope>
    <source>
        <strain evidence="1">CCFEE 5714</strain>
    </source>
</reference>
<name>A0ACC3MTM4_9PEZI</name>
<protein>
    <submittedName>
        <fullName evidence="1">Uncharacterized protein</fullName>
    </submittedName>
</protein>
<evidence type="ECO:0000313" key="2">
    <source>
        <dbReference type="Proteomes" id="UP001281147"/>
    </source>
</evidence>
<dbReference type="EMBL" id="JAUTXU010000162">
    <property type="protein sequence ID" value="KAK3702370.1"/>
    <property type="molecule type" value="Genomic_DNA"/>
</dbReference>
<organism evidence="1 2">
    <name type="scientific">Vermiconidia calcicola</name>
    <dbReference type="NCBI Taxonomy" id="1690605"/>
    <lineage>
        <taxon>Eukaryota</taxon>
        <taxon>Fungi</taxon>
        <taxon>Dikarya</taxon>
        <taxon>Ascomycota</taxon>
        <taxon>Pezizomycotina</taxon>
        <taxon>Dothideomycetes</taxon>
        <taxon>Dothideomycetidae</taxon>
        <taxon>Mycosphaerellales</taxon>
        <taxon>Extremaceae</taxon>
        <taxon>Vermiconidia</taxon>
    </lineage>
</organism>
<accession>A0ACC3MTM4</accession>
<evidence type="ECO:0000313" key="1">
    <source>
        <dbReference type="EMBL" id="KAK3702370.1"/>
    </source>
</evidence>